<keyword evidence="2" id="KW-1185">Reference proteome</keyword>
<evidence type="ECO:0000313" key="1">
    <source>
        <dbReference type="EMBL" id="CAH1437654.1"/>
    </source>
</evidence>
<dbReference type="Proteomes" id="UP001157418">
    <property type="component" value="Unassembled WGS sequence"/>
</dbReference>
<sequence length="129" mass="14623">MYNGRMDNWNKNETYWFSDVVSSATCGLRIIVANKWINENVFSEGHHPRLLASSQPPSRPSPFNIVAPLLFLLRPPLNPSYPELRFITLVSMQIWTKSYQGFSASQSRDASLGEVIAELQTSHKTVIPD</sequence>
<dbReference type="AlphaFoldDB" id="A0AAU9NIH1"/>
<reference evidence="1 2" key="1">
    <citation type="submission" date="2022-01" db="EMBL/GenBank/DDBJ databases">
        <authorList>
            <person name="Xiong W."/>
            <person name="Schranz E."/>
        </authorList>
    </citation>
    <scope>NUCLEOTIDE SEQUENCE [LARGE SCALE GENOMIC DNA]</scope>
</reference>
<comment type="caution">
    <text evidence="1">The sequence shown here is derived from an EMBL/GenBank/DDBJ whole genome shotgun (WGS) entry which is preliminary data.</text>
</comment>
<protein>
    <submittedName>
        <fullName evidence="1">Uncharacterized protein</fullName>
    </submittedName>
</protein>
<dbReference type="EMBL" id="CAKMRJ010004445">
    <property type="protein sequence ID" value="CAH1437654.1"/>
    <property type="molecule type" value="Genomic_DNA"/>
</dbReference>
<evidence type="ECO:0000313" key="2">
    <source>
        <dbReference type="Proteomes" id="UP001157418"/>
    </source>
</evidence>
<proteinExistence type="predicted"/>
<organism evidence="1 2">
    <name type="scientific">Lactuca virosa</name>
    <dbReference type="NCBI Taxonomy" id="75947"/>
    <lineage>
        <taxon>Eukaryota</taxon>
        <taxon>Viridiplantae</taxon>
        <taxon>Streptophyta</taxon>
        <taxon>Embryophyta</taxon>
        <taxon>Tracheophyta</taxon>
        <taxon>Spermatophyta</taxon>
        <taxon>Magnoliopsida</taxon>
        <taxon>eudicotyledons</taxon>
        <taxon>Gunneridae</taxon>
        <taxon>Pentapetalae</taxon>
        <taxon>asterids</taxon>
        <taxon>campanulids</taxon>
        <taxon>Asterales</taxon>
        <taxon>Asteraceae</taxon>
        <taxon>Cichorioideae</taxon>
        <taxon>Cichorieae</taxon>
        <taxon>Lactucinae</taxon>
        <taxon>Lactuca</taxon>
    </lineage>
</organism>
<gene>
    <name evidence="1" type="ORF">LVIROSA_LOCUS23962</name>
</gene>
<name>A0AAU9NIH1_9ASTR</name>
<accession>A0AAU9NIH1</accession>